<proteinExistence type="predicted"/>
<dbReference type="Proteomes" id="UP000280861">
    <property type="component" value="Unassembled WGS sequence"/>
</dbReference>
<sequence>MDPVLASAENLVAWTAALDRLDAGLLAAGSLLTGPPPSAADQAPQPLVLWEPPTLSGSLPAELAERAASLLAAQRVLIGHLQHASVEAKRQLQAVAAIPAPLKTGGAVYLDVNG</sequence>
<dbReference type="AlphaFoldDB" id="A0A3P5WPH0"/>
<evidence type="ECO:0000313" key="2">
    <source>
        <dbReference type="Proteomes" id="UP000280861"/>
    </source>
</evidence>
<name>A0A3P5WPH0_9MICC</name>
<gene>
    <name evidence="1" type="ORF">PSET11_01172</name>
</gene>
<reference evidence="1 2" key="1">
    <citation type="submission" date="2018-11" db="EMBL/GenBank/DDBJ databases">
        <authorList>
            <person name="Criscuolo A."/>
        </authorList>
    </citation>
    <scope>NUCLEOTIDE SEQUENCE [LARGE SCALE GENOMIC DNA]</scope>
    <source>
        <strain evidence="1">AT11b</strain>
    </source>
</reference>
<protein>
    <recommendedName>
        <fullName evidence="3">FlgN protein</fullName>
    </recommendedName>
</protein>
<evidence type="ECO:0000313" key="1">
    <source>
        <dbReference type="EMBL" id="VDC23658.1"/>
    </source>
</evidence>
<dbReference type="RefSeq" id="WP_124091149.1">
    <property type="nucleotide sequence ID" value="NZ_JBHTMI010000017.1"/>
</dbReference>
<dbReference type="EMBL" id="UXAU01000019">
    <property type="protein sequence ID" value="VDC23658.1"/>
    <property type="molecule type" value="Genomic_DNA"/>
</dbReference>
<organism evidence="1 2">
    <name type="scientific">Arthrobacter ulcerisalmonis</name>
    <dbReference type="NCBI Taxonomy" id="2483813"/>
    <lineage>
        <taxon>Bacteria</taxon>
        <taxon>Bacillati</taxon>
        <taxon>Actinomycetota</taxon>
        <taxon>Actinomycetes</taxon>
        <taxon>Micrococcales</taxon>
        <taxon>Micrococcaceae</taxon>
        <taxon>Arthrobacter</taxon>
    </lineage>
</organism>
<evidence type="ECO:0008006" key="3">
    <source>
        <dbReference type="Google" id="ProtNLM"/>
    </source>
</evidence>
<keyword evidence="2" id="KW-1185">Reference proteome</keyword>
<accession>A0A3P5WPH0</accession>